<feature type="transmembrane region" description="Helical" evidence="1">
    <location>
        <begin position="90"/>
        <end position="109"/>
    </location>
</feature>
<protein>
    <submittedName>
        <fullName evidence="2">Uncharacterized protein</fullName>
    </submittedName>
</protein>
<feature type="transmembrane region" description="Helical" evidence="1">
    <location>
        <begin position="66"/>
        <end position="84"/>
    </location>
</feature>
<evidence type="ECO:0000313" key="2">
    <source>
        <dbReference type="EMBL" id="SEW18440.1"/>
    </source>
</evidence>
<keyword evidence="3" id="KW-1185">Reference proteome</keyword>
<dbReference type="AlphaFoldDB" id="A0A1I0PVB5"/>
<keyword evidence="1" id="KW-0812">Transmembrane</keyword>
<evidence type="ECO:0000313" key="3">
    <source>
        <dbReference type="Proteomes" id="UP000198518"/>
    </source>
</evidence>
<dbReference type="Proteomes" id="UP000198518">
    <property type="component" value="Unassembled WGS sequence"/>
</dbReference>
<gene>
    <name evidence="2" type="ORF">SAMN04487945_2000</name>
</gene>
<feature type="transmembrane region" description="Helical" evidence="1">
    <location>
        <begin position="12"/>
        <end position="29"/>
    </location>
</feature>
<feature type="transmembrane region" description="Helical" evidence="1">
    <location>
        <begin position="35"/>
        <end position="54"/>
    </location>
</feature>
<accession>A0A1I0PVB5</accession>
<name>A0A1I0PVB5_9EURY</name>
<sequence length="176" mass="17850">MLERAREYGPVGLVPLAWTFAAAAHLGYVSEHPLFVAHVVMVVLLAAFAALSWTEMRAGALRAWRTVVTAGVGVTALGLASFRVPAEPAGVLRAAAVVGWMLLPAWGLADTARRTTRPAFARVYLGAAVASVAGAALAVVGLASRVPAAGWVVLAGIAVTGVGQTASIAAAARQGS</sequence>
<keyword evidence="1" id="KW-1133">Transmembrane helix</keyword>
<dbReference type="STRING" id="355548.SAMN04487945_2000"/>
<dbReference type="OrthoDB" id="330871at2157"/>
<organism evidence="2 3">
    <name type="scientific">Halobacterium jilantaiense</name>
    <dbReference type="NCBI Taxonomy" id="355548"/>
    <lineage>
        <taxon>Archaea</taxon>
        <taxon>Methanobacteriati</taxon>
        <taxon>Methanobacteriota</taxon>
        <taxon>Stenosarchaea group</taxon>
        <taxon>Halobacteria</taxon>
        <taxon>Halobacteriales</taxon>
        <taxon>Halobacteriaceae</taxon>
        <taxon>Halobacterium</taxon>
    </lineage>
</organism>
<dbReference type="RefSeq" id="WP_089669248.1">
    <property type="nucleotide sequence ID" value="NZ_FOJA01000001.1"/>
</dbReference>
<evidence type="ECO:0000256" key="1">
    <source>
        <dbReference type="SAM" id="Phobius"/>
    </source>
</evidence>
<feature type="transmembrane region" description="Helical" evidence="1">
    <location>
        <begin position="149"/>
        <end position="172"/>
    </location>
</feature>
<feature type="transmembrane region" description="Helical" evidence="1">
    <location>
        <begin position="121"/>
        <end position="143"/>
    </location>
</feature>
<proteinExistence type="predicted"/>
<dbReference type="EMBL" id="FOJA01000001">
    <property type="protein sequence ID" value="SEW18440.1"/>
    <property type="molecule type" value="Genomic_DNA"/>
</dbReference>
<reference evidence="2 3" key="1">
    <citation type="submission" date="2016-10" db="EMBL/GenBank/DDBJ databases">
        <authorList>
            <person name="de Groot N.N."/>
        </authorList>
    </citation>
    <scope>NUCLEOTIDE SEQUENCE [LARGE SCALE GENOMIC DNA]</scope>
    <source>
        <strain evidence="2 3">CGMCC 1.5337</strain>
    </source>
</reference>
<keyword evidence="1" id="KW-0472">Membrane</keyword>